<comment type="caution">
    <text evidence="1">The sequence shown here is derived from an EMBL/GenBank/DDBJ whole genome shotgun (WGS) entry which is preliminary data.</text>
</comment>
<evidence type="ECO:0000313" key="1">
    <source>
        <dbReference type="EMBL" id="CAG7815270.1"/>
    </source>
</evidence>
<evidence type="ECO:0008006" key="3">
    <source>
        <dbReference type="Google" id="ProtNLM"/>
    </source>
</evidence>
<dbReference type="AlphaFoldDB" id="A0A8J2KIT2"/>
<sequence length="263" mass="29828">MDFQIVHFFKTNEVALVPSKWIFESKQETYCYWPIKGSVTAAVKSLRSPVKSDWKQYKIRSFHLTNNYDEGLRLVPHFERYSELESASEDSPATCSRSGRVLKRKKLDFRCSDSDDDVDVSKFCLGPVHIPDFPDNADNESEILQIPCLPPDSVEGSNLLENSTILRASPCQHGVHHCALEKKFLDFQAICVRNFAVITANQSSLTKMMESMIGVMNASSSLKSPPPQCNIQFKFPFSTPEDVLDFDSTLKQDSEYRNACVNH</sequence>
<protein>
    <recommendedName>
        <fullName evidence="3">DUF4806 domain-containing protein</fullName>
    </recommendedName>
</protein>
<dbReference type="Proteomes" id="UP000708208">
    <property type="component" value="Unassembled WGS sequence"/>
</dbReference>
<proteinExistence type="predicted"/>
<dbReference type="OrthoDB" id="8859298at2759"/>
<keyword evidence="2" id="KW-1185">Reference proteome</keyword>
<organism evidence="1 2">
    <name type="scientific">Allacma fusca</name>
    <dbReference type="NCBI Taxonomy" id="39272"/>
    <lineage>
        <taxon>Eukaryota</taxon>
        <taxon>Metazoa</taxon>
        <taxon>Ecdysozoa</taxon>
        <taxon>Arthropoda</taxon>
        <taxon>Hexapoda</taxon>
        <taxon>Collembola</taxon>
        <taxon>Symphypleona</taxon>
        <taxon>Sminthuridae</taxon>
        <taxon>Allacma</taxon>
    </lineage>
</organism>
<reference evidence="1" key="1">
    <citation type="submission" date="2021-06" db="EMBL/GenBank/DDBJ databases">
        <authorList>
            <person name="Hodson N. C."/>
            <person name="Mongue J. A."/>
            <person name="Jaron S. K."/>
        </authorList>
    </citation>
    <scope>NUCLEOTIDE SEQUENCE</scope>
</reference>
<gene>
    <name evidence="1" type="ORF">AFUS01_LOCUS25964</name>
</gene>
<name>A0A8J2KIT2_9HEXA</name>
<evidence type="ECO:0000313" key="2">
    <source>
        <dbReference type="Proteomes" id="UP000708208"/>
    </source>
</evidence>
<dbReference type="EMBL" id="CAJVCH010340742">
    <property type="protein sequence ID" value="CAG7815270.1"/>
    <property type="molecule type" value="Genomic_DNA"/>
</dbReference>
<accession>A0A8J2KIT2</accession>